<comment type="pathway">
    <text evidence="4">Amino-acid biosynthesis.</text>
</comment>
<accession>S2RFR5</accession>
<dbReference type="EC" id="5.3.1.16" evidence="6"/>
<gene>
    <name evidence="6" type="ORF">Lpp126_07762</name>
</gene>
<keyword evidence="6" id="KW-0413">Isomerase</keyword>
<dbReference type="InterPro" id="IPR011060">
    <property type="entry name" value="RibuloseP-bd_barrel"/>
</dbReference>
<dbReference type="Pfam" id="PF00977">
    <property type="entry name" value="His_biosynth"/>
    <property type="match status" value="1"/>
</dbReference>
<evidence type="ECO:0000256" key="4">
    <source>
        <dbReference type="ARBA" id="ARBA00029440"/>
    </source>
</evidence>
<dbReference type="AlphaFoldDB" id="S2RFR5"/>
<proteinExistence type="inferred from homology"/>
<comment type="caution">
    <text evidence="6">The sequence shown here is derived from an EMBL/GenBank/DDBJ whole genome shotgun (WGS) entry which is preliminary data.</text>
</comment>
<dbReference type="GO" id="GO:0000105">
    <property type="term" value="P:L-histidine biosynthetic process"/>
    <property type="evidence" value="ECO:0007669"/>
    <property type="project" value="UniProtKB-KW"/>
</dbReference>
<evidence type="ECO:0000313" key="7">
    <source>
        <dbReference type="Proteomes" id="UP000014243"/>
    </source>
</evidence>
<evidence type="ECO:0000256" key="1">
    <source>
        <dbReference type="ARBA" id="ARBA00009667"/>
    </source>
</evidence>
<keyword evidence="3 5" id="KW-0368">Histidine biosynthesis</keyword>
<dbReference type="InterPro" id="IPR006062">
    <property type="entry name" value="His_biosynth"/>
</dbReference>
<evidence type="ECO:0000256" key="2">
    <source>
        <dbReference type="ARBA" id="ARBA00022605"/>
    </source>
</evidence>
<name>S2RFR5_LACPA</name>
<keyword evidence="2 5" id="KW-0028">Amino-acid biosynthesis</keyword>
<evidence type="ECO:0000313" key="6">
    <source>
        <dbReference type="EMBL" id="EPC76135.1"/>
    </source>
</evidence>
<evidence type="ECO:0000256" key="5">
    <source>
        <dbReference type="RuleBase" id="RU003657"/>
    </source>
</evidence>
<dbReference type="InterPro" id="IPR013785">
    <property type="entry name" value="Aldolase_TIM"/>
</dbReference>
<feature type="non-terminal residue" evidence="6">
    <location>
        <position position="42"/>
    </location>
</feature>
<dbReference type="GO" id="GO:0003949">
    <property type="term" value="F:1-(5-phosphoribosyl)-5-[(5-phosphoribosylamino)methylideneamino]imidazole-4-carboxamide isomerase activity"/>
    <property type="evidence" value="ECO:0007669"/>
    <property type="project" value="UniProtKB-EC"/>
</dbReference>
<reference evidence="6 7" key="1">
    <citation type="journal article" date="2013" name="PLoS ONE">
        <title>Lactobacillus paracasei comparative genomics: towards species pan-genome definition and exploitation of diversity.</title>
        <authorList>
            <person name="Smokvina T."/>
            <person name="Wels M."/>
            <person name="Polka J."/>
            <person name="Chervaux C."/>
            <person name="Brisse S."/>
            <person name="Boekhorst J."/>
            <person name="van Hylckama Vlieg J.E."/>
            <person name="Siezen R.J."/>
        </authorList>
    </citation>
    <scope>NUCLEOTIDE SEQUENCE [LARGE SCALE GENOMIC DNA]</scope>
    <source>
        <strain evidence="6 7">Lpp126</strain>
    </source>
</reference>
<organism evidence="6 7">
    <name type="scientific">Lacticaseibacillus paracasei subsp. paracasei Lpp126</name>
    <dbReference type="NCBI Taxonomy" id="1256206"/>
    <lineage>
        <taxon>Bacteria</taxon>
        <taxon>Bacillati</taxon>
        <taxon>Bacillota</taxon>
        <taxon>Bacilli</taxon>
        <taxon>Lactobacillales</taxon>
        <taxon>Lactobacillaceae</taxon>
        <taxon>Lacticaseibacillus</taxon>
    </lineage>
</organism>
<evidence type="ECO:0000256" key="3">
    <source>
        <dbReference type="ARBA" id="ARBA00023102"/>
    </source>
</evidence>
<dbReference type="Proteomes" id="UP000014243">
    <property type="component" value="Unassembled WGS sequence"/>
</dbReference>
<dbReference type="EMBL" id="ANKC01000544">
    <property type="protein sequence ID" value="EPC76135.1"/>
    <property type="molecule type" value="Genomic_DNA"/>
</dbReference>
<protein>
    <submittedName>
        <fullName evidence="6">1-(5-phosphoribosyl)-5-[(5-phosphoribosylamino)methylideneamino] imidazole-4-carboxamide isomerase</fullName>
        <ecNumber evidence="6">5.3.1.16</ecNumber>
    </submittedName>
</protein>
<sequence length="42" mass="4698">MKLYPAIDLLNGKSVRLTQGDYDQVSLTEDPLYQAQRLTDAG</sequence>
<dbReference type="Gene3D" id="3.20.20.70">
    <property type="entry name" value="Aldolase class I"/>
    <property type="match status" value="1"/>
</dbReference>
<comment type="similarity">
    <text evidence="1 5">Belongs to the HisA/HisF family.</text>
</comment>
<dbReference type="SUPFAM" id="SSF51366">
    <property type="entry name" value="Ribulose-phoshate binding barrel"/>
    <property type="match status" value="1"/>
</dbReference>